<keyword evidence="3" id="KW-1185">Reference proteome</keyword>
<keyword evidence="1" id="KW-0732">Signal</keyword>
<proteinExistence type="predicted"/>
<dbReference type="RefSeq" id="WP_349242910.1">
    <property type="nucleotide sequence ID" value="NZ_JASCXX010000001.1"/>
</dbReference>
<feature type="chain" id="PRO_5043778769" evidence="1">
    <location>
        <begin position="26"/>
        <end position="197"/>
    </location>
</feature>
<dbReference type="EMBL" id="JASCXX010000001">
    <property type="protein sequence ID" value="MDI6447499.1"/>
    <property type="molecule type" value="Genomic_DNA"/>
</dbReference>
<reference evidence="2" key="1">
    <citation type="submission" date="2023-05" db="EMBL/GenBank/DDBJ databases">
        <title>Anaerotaeda fermentans gen. nov., sp. nov., a novel anaerobic planctomycete of the new family within the order Sedimentisphaerales isolated from Taman Peninsula, Russia.</title>
        <authorList>
            <person name="Khomyakova M.A."/>
            <person name="Merkel A.Y."/>
            <person name="Slobodkin A.I."/>
        </authorList>
    </citation>
    <scope>NUCLEOTIDE SEQUENCE</scope>
    <source>
        <strain evidence="2">M17dextr</strain>
    </source>
</reference>
<sequence length="197" mass="21155">MMMITAKHFIGVLAAALLIAASGGAAEVPVLNGDFETLSDSGKPAGWVNMGVADGFGSTTWAVDSEDRVGFLADGQLIYLDIEASQLQLGHRLTVAFDAVKDPQSGPATLLVQLVYRNAEGVLNYAGKQADCEVEFEIFGGNSFTRHSMSINIDDEAMVGYPLRVRFSAAVQNAGKMIYLDNVTLDDKNCWSARPLF</sequence>
<feature type="signal peptide" evidence="1">
    <location>
        <begin position="1"/>
        <end position="25"/>
    </location>
</feature>
<dbReference type="Proteomes" id="UP001431776">
    <property type="component" value="Unassembled WGS sequence"/>
</dbReference>
<accession>A0AAW6TUV1</accession>
<dbReference type="AlphaFoldDB" id="A0AAW6TUV1"/>
<organism evidence="2 3">
    <name type="scientific">Anaerobaca lacustris</name>
    <dbReference type="NCBI Taxonomy" id="3044600"/>
    <lineage>
        <taxon>Bacteria</taxon>
        <taxon>Pseudomonadati</taxon>
        <taxon>Planctomycetota</taxon>
        <taxon>Phycisphaerae</taxon>
        <taxon>Sedimentisphaerales</taxon>
        <taxon>Anaerobacaceae</taxon>
        <taxon>Anaerobaca</taxon>
    </lineage>
</organism>
<evidence type="ECO:0000313" key="3">
    <source>
        <dbReference type="Proteomes" id="UP001431776"/>
    </source>
</evidence>
<gene>
    <name evidence="2" type="ORF">QJ522_00465</name>
</gene>
<comment type="caution">
    <text evidence="2">The sequence shown here is derived from an EMBL/GenBank/DDBJ whole genome shotgun (WGS) entry which is preliminary data.</text>
</comment>
<protein>
    <submittedName>
        <fullName evidence="2">Uncharacterized protein</fullName>
    </submittedName>
</protein>
<evidence type="ECO:0000256" key="1">
    <source>
        <dbReference type="SAM" id="SignalP"/>
    </source>
</evidence>
<evidence type="ECO:0000313" key="2">
    <source>
        <dbReference type="EMBL" id="MDI6447499.1"/>
    </source>
</evidence>
<name>A0AAW6TUV1_9BACT</name>